<dbReference type="EMBL" id="JRQD01000001">
    <property type="protein sequence ID" value="KGM07753.1"/>
    <property type="molecule type" value="Genomic_DNA"/>
</dbReference>
<reference evidence="2 3" key="1">
    <citation type="submission" date="2014-09" db="EMBL/GenBank/DDBJ databases">
        <authorList>
            <person name="Grob C."/>
            <person name="Taubert M."/>
            <person name="Howat A.M."/>
            <person name="Burns O.J."/>
            <person name="Dixon J.L."/>
            <person name="Chen Y."/>
            <person name="Murrell J.C."/>
        </authorList>
    </citation>
    <scope>NUCLEOTIDE SEQUENCE [LARGE SCALE GENOMIC DNA]</scope>
    <source>
        <strain evidence="2">L4</strain>
    </source>
</reference>
<keyword evidence="1" id="KW-1133">Transmembrane helix</keyword>
<evidence type="ECO:0000313" key="3">
    <source>
        <dbReference type="Proteomes" id="UP000029999"/>
    </source>
</evidence>
<keyword evidence="1" id="KW-0812">Transmembrane</keyword>
<name>A0A0A0BGY6_9GAMM</name>
<feature type="transmembrane region" description="Helical" evidence="1">
    <location>
        <begin position="57"/>
        <end position="83"/>
    </location>
</feature>
<evidence type="ECO:0000256" key="1">
    <source>
        <dbReference type="SAM" id="Phobius"/>
    </source>
</evidence>
<sequence length="421" mass="46682">MFSKWQWFLTQLTRTLWVRASLFALLAIFTALVAIPVERYITTPFPLSIGSESVGALLNILASSMLAVTTFSLSVMVSAYTAASSAATPRATQLVRQDTTTQNVLATFIGSFLFSLVGIIALSTDVYGENGRLILFAVTIAVVIIIVVTILRWIEHLSLLGRLGETTNRVEEAASNAIQQRIDHPCLGAKRLDLENLPTYRDNAVFANKTGYVQHIDVGILNRCAENYDTEIAVLSEPGQFIHPAEPLVCFGGELDEGIETEIRAAFSLGNERSFDQDPRFGMSVMAEIASRALSPAVNDPGTAIDIISRAVRLIAPWREHRSITDDDEQIIYKHVRVAEIHLNDLFDDIFLPIGRDGAGMIEIQLRLQKSLLALKQICKDCFSEQVARHSDMAYQRAEHALSLQADKDRLHQVIDKIRDS</sequence>
<dbReference type="STRING" id="392484.LP43_0169"/>
<protein>
    <recommendedName>
        <fullName evidence="4">DUF2254 domain-containing protein</fullName>
    </recommendedName>
</protein>
<gene>
    <name evidence="2" type="ORF">LP43_0169</name>
</gene>
<dbReference type="RefSeq" id="WP_036310998.1">
    <property type="nucleotide sequence ID" value="NZ_JRQD01000001.1"/>
</dbReference>
<comment type="caution">
    <text evidence="2">The sequence shown here is derived from an EMBL/GenBank/DDBJ whole genome shotgun (WGS) entry which is preliminary data.</text>
</comment>
<evidence type="ECO:0000313" key="2">
    <source>
        <dbReference type="EMBL" id="KGM07753.1"/>
    </source>
</evidence>
<proteinExistence type="predicted"/>
<feature type="transmembrane region" description="Helical" evidence="1">
    <location>
        <begin position="134"/>
        <end position="154"/>
    </location>
</feature>
<dbReference type="Pfam" id="PF10011">
    <property type="entry name" value="DUF2254"/>
    <property type="match status" value="1"/>
</dbReference>
<feature type="transmembrane region" description="Helical" evidence="1">
    <location>
        <begin position="16"/>
        <end position="37"/>
    </location>
</feature>
<keyword evidence="1" id="KW-0472">Membrane</keyword>
<accession>A0A0A0BGY6</accession>
<dbReference type="AlphaFoldDB" id="A0A0A0BGY6"/>
<dbReference type="InterPro" id="IPR018723">
    <property type="entry name" value="DUF2254_membrane"/>
</dbReference>
<dbReference type="Proteomes" id="UP000029999">
    <property type="component" value="Unassembled WGS sequence"/>
</dbReference>
<feature type="transmembrane region" description="Helical" evidence="1">
    <location>
        <begin position="104"/>
        <end position="122"/>
    </location>
</feature>
<organism evidence="2 3">
    <name type="scientific">Methylophaga thiooxydans</name>
    <dbReference type="NCBI Taxonomy" id="392484"/>
    <lineage>
        <taxon>Bacteria</taxon>
        <taxon>Pseudomonadati</taxon>
        <taxon>Pseudomonadota</taxon>
        <taxon>Gammaproteobacteria</taxon>
        <taxon>Thiotrichales</taxon>
        <taxon>Piscirickettsiaceae</taxon>
        <taxon>Methylophaga</taxon>
    </lineage>
</organism>
<evidence type="ECO:0008006" key="4">
    <source>
        <dbReference type="Google" id="ProtNLM"/>
    </source>
</evidence>